<dbReference type="Gene3D" id="3.30.70.330">
    <property type="match status" value="1"/>
</dbReference>
<dbReference type="InterPro" id="IPR012677">
    <property type="entry name" value="Nucleotide-bd_a/b_plait_sf"/>
</dbReference>
<dbReference type="Pfam" id="PF17774">
    <property type="entry name" value="YlmH_RBD"/>
    <property type="match status" value="1"/>
</dbReference>
<dbReference type="EMBL" id="CP147251">
    <property type="protein sequence ID" value="WYJ78107.1"/>
    <property type="molecule type" value="Genomic_DNA"/>
</dbReference>
<dbReference type="Pfam" id="PF21278">
    <property type="entry name" value="YlmH_1st"/>
    <property type="match status" value="1"/>
</dbReference>
<gene>
    <name evidence="3" type="ORF">DOK78_002763</name>
</gene>
<keyword evidence="4" id="KW-1185">Reference proteome</keyword>
<evidence type="ECO:0000313" key="3">
    <source>
        <dbReference type="EMBL" id="WYJ78107.1"/>
    </source>
</evidence>
<dbReference type="CDD" id="cd00165">
    <property type="entry name" value="S4"/>
    <property type="match status" value="1"/>
</dbReference>
<evidence type="ECO:0000259" key="2">
    <source>
        <dbReference type="SMART" id="SM00363"/>
    </source>
</evidence>
<reference evidence="3 4" key="1">
    <citation type="submission" date="2021-03" db="EMBL/GenBank/DDBJ databases">
        <authorList>
            <person name="Gilmore M.S."/>
            <person name="Schwartzman J."/>
            <person name="Van Tyne D."/>
            <person name="Martin M."/>
            <person name="Earl A.M."/>
            <person name="Manson A.L."/>
            <person name="Straub T."/>
            <person name="Salamzade R."/>
            <person name="Saavedra J."/>
            <person name="Lebreton F."/>
            <person name="Prichula J."/>
            <person name="Schaufler K."/>
            <person name="Gaca A."/>
            <person name="Sgardioli B."/>
            <person name="Wagenaar J."/>
            <person name="Strong T."/>
        </authorList>
    </citation>
    <scope>NUCLEOTIDE SEQUENCE [LARGE SCALE GENOMIC DNA]</scope>
    <source>
        <strain evidence="3 4">DIV2402</strain>
    </source>
</reference>
<dbReference type="PROSITE" id="PS50889">
    <property type="entry name" value="S4"/>
    <property type="match status" value="1"/>
</dbReference>
<dbReference type="InterPro" id="IPR002942">
    <property type="entry name" value="S4_RNA-bd"/>
</dbReference>
<organism evidence="3 4">
    <name type="scientific">Candidatus Enterococcus lowellii</name>
    <dbReference type="NCBI Taxonomy" id="2230877"/>
    <lineage>
        <taxon>Bacteria</taxon>
        <taxon>Bacillati</taxon>
        <taxon>Bacillota</taxon>
        <taxon>Bacilli</taxon>
        <taxon>Lactobacillales</taxon>
        <taxon>Enterococcaceae</taxon>
        <taxon>Enterococcus</taxon>
    </lineage>
</organism>
<dbReference type="InterPro" id="IPR040591">
    <property type="entry name" value="RqcP2_RBD"/>
</dbReference>
<dbReference type="Proteomes" id="UP000664701">
    <property type="component" value="Chromosome"/>
</dbReference>
<protein>
    <submittedName>
        <fullName evidence="3">S4 domain-containing protein</fullName>
    </submittedName>
</protein>
<proteinExistence type="predicted"/>
<sequence>MNANVYQHFRTDEHPFIDTVEQWIEQVTMQYAPVLTEFLDPRQAYILESLVRQTSDLKFQFFGGYEAAERTRCLIFPDYYEPAQEEFDIVLYEINYPKKFTTLSHGKILGTLIGTGVKREFFGDIISDGDAWQVFIAKEVHSFVELQVTKMGNVSVRLEKRDYTQILIPKDGWSEERTTVSSLRLDTVISSVFNISRQRSKQLIESGKIKVNWTETVRPDFILDLLDIVSIRGFGRLQIQGLEGATKKEKIRLLLGVLRK</sequence>
<dbReference type="Gene3D" id="3.10.290.10">
    <property type="entry name" value="RNA-binding S4 domain"/>
    <property type="match status" value="1"/>
</dbReference>
<dbReference type="InterPro" id="IPR048443">
    <property type="entry name" value="RqcP2_N"/>
</dbReference>
<evidence type="ECO:0000313" key="4">
    <source>
        <dbReference type="Proteomes" id="UP000664701"/>
    </source>
</evidence>
<dbReference type="InterPro" id="IPR036986">
    <property type="entry name" value="S4_RNA-bd_sf"/>
</dbReference>
<dbReference type="RefSeq" id="WP_207941725.1">
    <property type="nucleotide sequence ID" value="NZ_CP147251.1"/>
</dbReference>
<keyword evidence="1" id="KW-0694">RNA-binding</keyword>
<dbReference type="SUPFAM" id="SSF55174">
    <property type="entry name" value="Alpha-L RNA-binding motif"/>
    <property type="match status" value="1"/>
</dbReference>
<evidence type="ECO:0000256" key="1">
    <source>
        <dbReference type="PROSITE-ProRule" id="PRU00182"/>
    </source>
</evidence>
<dbReference type="SMART" id="SM00363">
    <property type="entry name" value="S4"/>
    <property type="match status" value="1"/>
</dbReference>
<reference evidence="3 4" key="2">
    <citation type="submission" date="2024-03" db="EMBL/GenBank/DDBJ databases">
        <title>The Genome Sequence of Enterococcus sp. DIV2402.</title>
        <authorList>
            <consortium name="The Broad Institute Genomics Platform"/>
            <consortium name="The Broad Institute Microbial Omics Core"/>
            <consortium name="The Broad Institute Genomic Center for Infectious Diseases"/>
            <person name="Earl A."/>
            <person name="Manson A."/>
            <person name="Gilmore M."/>
            <person name="Schwartman J."/>
            <person name="Shea T."/>
            <person name="Abouelleil A."/>
            <person name="Cao P."/>
            <person name="Chapman S."/>
            <person name="Cusick C."/>
            <person name="Young S."/>
            <person name="Neafsey D."/>
            <person name="Nusbaum C."/>
            <person name="Birren B."/>
        </authorList>
    </citation>
    <scope>NUCLEOTIDE SEQUENCE [LARGE SCALE GENOMIC DNA]</scope>
    <source>
        <strain evidence="3 4">DIV2402</strain>
    </source>
</reference>
<feature type="domain" description="RNA-binding S4" evidence="2">
    <location>
        <begin position="183"/>
        <end position="240"/>
    </location>
</feature>
<name>A0ABZ2SQQ7_9ENTE</name>
<dbReference type="Pfam" id="PF01479">
    <property type="entry name" value="S4"/>
    <property type="match status" value="1"/>
</dbReference>
<dbReference type="Gene3D" id="3.30.1370.160">
    <property type="match status" value="1"/>
</dbReference>
<accession>A0ABZ2SQQ7</accession>